<dbReference type="Proteomes" id="UP000677228">
    <property type="component" value="Unassembled WGS sequence"/>
</dbReference>
<feature type="domain" description="F-box" evidence="1">
    <location>
        <begin position="5"/>
        <end position="52"/>
    </location>
</feature>
<comment type="caution">
    <text evidence="3">The sequence shown here is derived from an EMBL/GenBank/DDBJ whole genome shotgun (WGS) entry which is preliminary data.</text>
</comment>
<dbReference type="InterPro" id="IPR032675">
    <property type="entry name" value="LRR_dom_sf"/>
</dbReference>
<accession>A0A8S2KKP8</accession>
<organism evidence="3 4">
    <name type="scientific">Didymodactylos carnosus</name>
    <dbReference type="NCBI Taxonomy" id="1234261"/>
    <lineage>
        <taxon>Eukaryota</taxon>
        <taxon>Metazoa</taxon>
        <taxon>Spiralia</taxon>
        <taxon>Gnathifera</taxon>
        <taxon>Rotifera</taxon>
        <taxon>Eurotatoria</taxon>
        <taxon>Bdelloidea</taxon>
        <taxon>Philodinida</taxon>
        <taxon>Philodinidae</taxon>
        <taxon>Didymodactylos</taxon>
    </lineage>
</organism>
<gene>
    <name evidence="2" type="ORF">OVA965_LOCUS18885</name>
    <name evidence="3" type="ORF">TMI583_LOCUS18896</name>
</gene>
<reference evidence="3" key="1">
    <citation type="submission" date="2021-02" db="EMBL/GenBank/DDBJ databases">
        <authorList>
            <person name="Nowell W R."/>
        </authorList>
    </citation>
    <scope>NUCLEOTIDE SEQUENCE</scope>
</reference>
<evidence type="ECO:0000313" key="3">
    <source>
        <dbReference type="EMBL" id="CAF3853952.1"/>
    </source>
</evidence>
<dbReference type="Gene3D" id="3.80.10.10">
    <property type="entry name" value="Ribonuclease Inhibitor"/>
    <property type="match status" value="2"/>
</dbReference>
<dbReference type="EMBL" id="CAJNOK010009540">
    <property type="protein sequence ID" value="CAF1092496.1"/>
    <property type="molecule type" value="Genomic_DNA"/>
</dbReference>
<dbReference type="Proteomes" id="UP000682733">
    <property type="component" value="Unassembled WGS sequence"/>
</dbReference>
<evidence type="ECO:0000313" key="2">
    <source>
        <dbReference type="EMBL" id="CAF1092496.1"/>
    </source>
</evidence>
<dbReference type="SUPFAM" id="SSF52047">
    <property type="entry name" value="RNI-like"/>
    <property type="match status" value="1"/>
</dbReference>
<dbReference type="EMBL" id="CAJOBA010009556">
    <property type="protein sequence ID" value="CAF3853952.1"/>
    <property type="molecule type" value="Genomic_DNA"/>
</dbReference>
<evidence type="ECO:0000313" key="4">
    <source>
        <dbReference type="Proteomes" id="UP000682733"/>
    </source>
</evidence>
<dbReference type="InterPro" id="IPR001810">
    <property type="entry name" value="F-box_dom"/>
</dbReference>
<proteinExistence type="predicted"/>
<protein>
    <recommendedName>
        <fullName evidence="1">F-box domain-containing protein</fullName>
    </recommendedName>
</protein>
<name>A0A8S2KKP8_9BILA</name>
<evidence type="ECO:0000259" key="1">
    <source>
        <dbReference type="PROSITE" id="PS50181"/>
    </source>
</evidence>
<dbReference type="PROSITE" id="PS50181">
    <property type="entry name" value="FBOX"/>
    <property type="match status" value="1"/>
</dbReference>
<dbReference type="AlphaFoldDB" id="A0A8S2KKP8"/>
<sequence>MFDVITYIEHLPNELWFEYFEYLDGYDILMSFRNLNRRINDIINNTQLHINLSILSKSMFDRLLNRFIPYISKTQIILLKLSNKNNCEQISLFNSIINIKKFINLQTLILHDIKFYELDEWLYSLLELKSLKSLTIVVKTRKCFNQKDKNIGEKLNHILFNNYFTELKYLQLDGFEIDHENVLHDVMNECNLEYLILDKCQFNYLLLILNHLPKIKYLKIKSLTGRLFRSPHVTKNFVSCLIHLQLDDCTSIWFSQLEYLFKYIPYLKYLTFTSFNSHFINGAEWERLLRQYFPNLKNFSLHIQATDNKPFDIEKLSCPFKSSYFIDEKQWYFTFGTGQYIIFHLLSIYSIPYQDKTYKLDNNLLKSLKTNEPFLTNVHDDYSKVEDLYIRNHDIFEFIYCRFPNVLSLTIANSTFRSQTIVQDLSKLVKLSQIKHLDIFDQIDWCTASKLISSLPKLESLTITFKDLAIILSYTQLYLHLAQIRKVVIDRFPFKAGPLVNTFCRVFYKLIQLELDINSFEDFEQIIPVILRRLRNLQYLTISLRKHKQCFRTVYHFQKWLRYNTTLNNFRVDIDQKGLYIWTG</sequence>